<dbReference type="InterPro" id="IPR027417">
    <property type="entry name" value="P-loop_NTPase"/>
</dbReference>
<dbReference type="InterPro" id="IPR037359">
    <property type="entry name" value="NST/OST"/>
</dbReference>
<feature type="domain" description="Sulfotransferase" evidence="3">
    <location>
        <begin position="9"/>
        <end position="208"/>
    </location>
</feature>
<evidence type="ECO:0000256" key="2">
    <source>
        <dbReference type="ARBA" id="ARBA00023180"/>
    </source>
</evidence>
<dbReference type="RefSeq" id="WP_194509247.1">
    <property type="nucleotide sequence ID" value="NZ_JADILU010000007.1"/>
</dbReference>
<keyword evidence="5" id="KW-1185">Reference proteome</keyword>
<dbReference type="PANTHER" id="PTHR10605:SF56">
    <property type="entry name" value="BIFUNCTIONAL HEPARAN SULFATE N-DEACETYLASE_N-SULFOTRANSFERASE"/>
    <property type="match status" value="1"/>
</dbReference>
<comment type="caution">
    <text evidence="4">The sequence shown here is derived from an EMBL/GenBank/DDBJ whole genome shotgun (WGS) entry which is preliminary data.</text>
</comment>
<accession>A0ABW5ZS78</accession>
<dbReference type="EMBL" id="JBHUOS010000008">
    <property type="protein sequence ID" value="MFD2915868.1"/>
    <property type="molecule type" value="Genomic_DNA"/>
</dbReference>
<organism evidence="4 5">
    <name type="scientific">Psychroserpens luteus</name>
    <dbReference type="NCBI Taxonomy" id="1434066"/>
    <lineage>
        <taxon>Bacteria</taxon>
        <taxon>Pseudomonadati</taxon>
        <taxon>Bacteroidota</taxon>
        <taxon>Flavobacteriia</taxon>
        <taxon>Flavobacteriales</taxon>
        <taxon>Flavobacteriaceae</taxon>
        <taxon>Psychroserpens</taxon>
    </lineage>
</organism>
<keyword evidence="2" id="KW-0325">Glycoprotein</keyword>
<name>A0ABW5ZS78_9FLAO</name>
<dbReference type="PANTHER" id="PTHR10605">
    <property type="entry name" value="HEPARAN SULFATE SULFOTRANSFERASE"/>
    <property type="match status" value="1"/>
</dbReference>
<dbReference type="InterPro" id="IPR000863">
    <property type="entry name" value="Sulfotransferase_dom"/>
</dbReference>
<reference evidence="5" key="1">
    <citation type="journal article" date="2019" name="Int. J. Syst. Evol. Microbiol.">
        <title>The Global Catalogue of Microorganisms (GCM) 10K type strain sequencing project: providing services to taxonomists for standard genome sequencing and annotation.</title>
        <authorList>
            <consortium name="The Broad Institute Genomics Platform"/>
            <consortium name="The Broad Institute Genome Sequencing Center for Infectious Disease"/>
            <person name="Wu L."/>
            <person name="Ma J."/>
        </authorList>
    </citation>
    <scope>NUCLEOTIDE SEQUENCE [LARGE SCALE GENOMIC DNA]</scope>
    <source>
        <strain evidence="5">KCTC 32514</strain>
    </source>
</reference>
<evidence type="ECO:0000313" key="5">
    <source>
        <dbReference type="Proteomes" id="UP001597548"/>
    </source>
</evidence>
<proteinExistence type="predicted"/>
<gene>
    <name evidence="4" type="ORF">ACFS29_09475</name>
</gene>
<protein>
    <submittedName>
        <fullName evidence="4">Sulfotransferase family protein</fullName>
        <ecNumber evidence="4">2.8.2.-</ecNumber>
    </submittedName>
</protein>
<sequence length="311" mass="36983">MQKSKCFPNLFIPGAAKSGTSTLHVLLNFHEDICMSSIKEPFYMVKDDFDTSIDFYCKKYNEIFSENPNAKYKGDASTSYMLFPKFIERVKTHLDQNVKFIFILRNPVDRLYSHYWYLKGLGMESLELKDAVLNDIDIEPDNSKRQPMGRFKNYFQYGLYGKWLSRFYDNFDSNNIKVVFFEDLKSNQLDVVNECLEFLNLSKFDTINKTEANKTIILKNPKRYNTITKLMNNSIRILKPIHFFIPRHLKSSIKNKIKNFAINKSKTNTDYPKLTNEERQWITELYKEDFMLLKSILNKDFSVWNDFKKYI</sequence>
<dbReference type="EC" id="2.8.2.-" evidence="4"/>
<evidence type="ECO:0000313" key="4">
    <source>
        <dbReference type="EMBL" id="MFD2915868.1"/>
    </source>
</evidence>
<dbReference type="SUPFAM" id="SSF52540">
    <property type="entry name" value="P-loop containing nucleoside triphosphate hydrolases"/>
    <property type="match status" value="1"/>
</dbReference>
<dbReference type="Proteomes" id="UP001597548">
    <property type="component" value="Unassembled WGS sequence"/>
</dbReference>
<dbReference type="Pfam" id="PF00685">
    <property type="entry name" value="Sulfotransfer_1"/>
    <property type="match status" value="1"/>
</dbReference>
<evidence type="ECO:0000256" key="1">
    <source>
        <dbReference type="ARBA" id="ARBA00022679"/>
    </source>
</evidence>
<dbReference type="GO" id="GO:0016740">
    <property type="term" value="F:transferase activity"/>
    <property type="evidence" value="ECO:0007669"/>
    <property type="project" value="UniProtKB-KW"/>
</dbReference>
<dbReference type="Gene3D" id="3.40.50.300">
    <property type="entry name" value="P-loop containing nucleotide triphosphate hydrolases"/>
    <property type="match status" value="1"/>
</dbReference>
<evidence type="ECO:0000259" key="3">
    <source>
        <dbReference type="Pfam" id="PF00685"/>
    </source>
</evidence>
<keyword evidence="1 4" id="KW-0808">Transferase</keyword>